<feature type="region of interest" description="Disordered" evidence="5">
    <location>
        <begin position="159"/>
        <end position="180"/>
    </location>
</feature>
<evidence type="ECO:0000256" key="3">
    <source>
        <dbReference type="ARBA" id="ARBA00022737"/>
    </source>
</evidence>
<organism evidence="7 8">
    <name type="scientific">Apteryx mantelli</name>
    <name type="common">North Island brown kiwi</name>
    <dbReference type="NCBI Taxonomy" id="2696672"/>
    <lineage>
        <taxon>Eukaryota</taxon>
        <taxon>Metazoa</taxon>
        <taxon>Chordata</taxon>
        <taxon>Craniata</taxon>
        <taxon>Vertebrata</taxon>
        <taxon>Euteleostomi</taxon>
        <taxon>Archelosauria</taxon>
        <taxon>Archosauria</taxon>
        <taxon>Dinosauria</taxon>
        <taxon>Saurischia</taxon>
        <taxon>Theropoda</taxon>
        <taxon>Coelurosauria</taxon>
        <taxon>Aves</taxon>
        <taxon>Palaeognathae</taxon>
        <taxon>Apterygiformes</taxon>
        <taxon>Apterygidae</taxon>
        <taxon>Apteryx</taxon>
    </lineage>
</organism>
<keyword evidence="3" id="KW-0677">Repeat</keyword>
<dbReference type="Gene3D" id="2.30.42.10">
    <property type="match status" value="3"/>
</dbReference>
<evidence type="ECO:0000313" key="7">
    <source>
        <dbReference type="Proteomes" id="UP001652627"/>
    </source>
</evidence>
<feature type="compositionally biased region" description="Basic and acidic residues" evidence="5">
    <location>
        <begin position="901"/>
        <end position="934"/>
    </location>
</feature>
<dbReference type="SMART" id="SM00228">
    <property type="entry name" value="PDZ"/>
    <property type="match status" value="3"/>
</dbReference>
<protein>
    <submittedName>
        <fullName evidence="8">Partitioning defective 3 homolog B isoform X8</fullName>
    </submittedName>
</protein>
<gene>
    <name evidence="8" type="primary">PARD3B</name>
</gene>
<evidence type="ECO:0000259" key="6">
    <source>
        <dbReference type="PROSITE" id="PS50106"/>
    </source>
</evidence>
<dbReference type="Pfam" id="PF12053">
    <property type="entry name" value="Par3_HAL_N_term"/>
    <property type="match status" value="1"/>
</dbReference>
<keyword evidence="7" id="KW-1185">Reference proteome</keyword>
<dbReference type="Pfam" id="PF00595">
    <property type="entry name" value="PDZ"/>
    <property type="match status" value="2"/>
</dbReference>
<feature type="domain" description="PDZ" evidence="6">
    <location>
        <begin position="519"/>
        <end position="594"/>
    </location>
</feature>
<dbReference type="SUPFAM" id="SSF50156">
    <property type="entry name" value="PDZ domain-like"/>
    <property type="match status" value="3"/>
</dbReference>
<dbReference type="InterPro" id="IPR036034">
    <property type="entry name" value="PDZ_sf"/>
</dbReference>
<feature type="domain" description="PDZ" evidence="6">
    <location>
        <begin position="404"/>
        <end position="489"/>
    </location>
</feature>
<feature type="region of interest" description="Disordered" evidence="5">
    <location>
        <begin position="1059"/>
        <end position="1125"/>
    </location>
</feature>
<dbReference type="PROSITE" id="PS50106">
    <property type="entry name" value="PDZ"/>
    <property type="match status" value="2"/>
</dbReference>
<dbReference type="GeneID" id="106492413"/>
<feature type="region of interest" description="Disordered" evidence="5">
    <location>
        <begin position="660"/>
        <end position="693"/>
    </location>
</feature>
<dbReference type="PANTHER" id="PTHR16484">
    <property type="entry name" value="PARTITIONING DEFECTIVE 3 RELATED"/>
    <property type="match status" value="1"/>
</dbReference>
<dbReference type="InterPro" id="IPR001478">
    <property type="entry name" value="PDZ"/>
</dbReference>
<dbReference type="InterPro" id="IPR021922">
    <property type="entry name" value="Par3/HAL_N"/>
</dbReference>
<keyword evidence="4" id="KW-0131">Cell cycle</keyword>
<feature type="compositionally biased region" description="Basic and acidic residues" evidence="5">
    <location>
        <begin position="660"/>
        <end position="671"/>
    </location>
</feature>
<comment type="similarity">
    <text evidence="1">Belongs to the PAR3 family.</text>
</comment>
<dbReference type="Proteomes" id="UP001652627">
    <property type="component" value="Chromosome 6"/>
</dbReference>
<dbReference type="Gene3D" id="3.10.20.90">
    <property type="entry name" value="Phosphatidylinositol 3-kinase Catalytic Subunit, Chain A, domain 1"/>
    <property type="match status" value="1"/>
</dbReference>
<dbReference type="RefSeq" id="XP_067154877.1">
    <property type="nucleotide sequence ID" value="XM_067298776.1"/>
</dbReference>
<name>A0ABM4EQ94_9AVES</name>
<feature type="compositionally biased region" description="Basic and acidic residues" evidence="5">
    <location>
        <begin position="848"/>
        <end position="886"/>
    </location>
</feature>
<dbReference type="PANTHER" id="PTHR16484:SF4">
    <property type="entry name" value="PARTITIONING DEFECTIVE 3 HOMOLOG B"/>
    <property type="match status" value="1"/>
</dbReference>
<dbReference type="CDD" id="cd23059">
    <property type="entry name" value="PDZ3_Par3-like"/>
    <property type="match status" value="1"/>
</dbReference>
<evidence type="ECO:0000256" key="2">
    <source>
        <dbReference type="ARBA" id="ARBA00022618"/>
    </source>
</evidence>
<feature type="region of interest" description="Disordered" evidence="5">
    <location>
        <begin position="807"/>
        <end position="987"/>
    </location>
</feature>
<accession>A0ABM4EQ94</accession>
<feature type="compositionally biased region" description="Basic and acidic residues" evidence="5">
    <location>
        <begin position="944"/>
        <end position="959"/>
    </location>
</feature>
<dbReference type="CDD" id="cd06691">
    <property type="entry name" value="PDZ1_Par3-like"/>
    <property type="match status" value="1"/>
</dbReference>
<dbReference type="InterPro" id="IPR052213">
    <property type="entry name" value="PAR3"/>
</dbReference>
<evidence type="ECO:0000256" key="5">
    <source>
        <dbReference type="SAM" id="MobiDB-lite"/>
    </source>
</evidence>
<evidence type="ECO:0000256" key="1">
    <source>
        <dbReference type="ARBA" id="ARBA00005358"/>
    </source>
</evidence>
<reference evidence="8" key="1">
    <citation type="submission" date="2025-08" db="UniProtKB">
        <authorList>
            <consortium name="RefSeq"/>
        </authorList>
    </citation>
    <scope>IDENTIFICATION</scope>
    <source>
        <tissue evidence="8">Blood</tissue>
    </source>
</reference>
<sequence length="1125" mass="124527">MKVTVCFGRTGIVVPCKDGRLRVRDLTQQALQRYRRAREKDPTYWVNIHHLEYTDGGILDPDDVLADVVEDKDKLIAVYDEQEPHHKIDGTNGTLTDRNSPDPFEMEVATQLAAFQPIGGEIEVTPSALKLGRLQASLHCNLRAEEMTPMQGTPLLVRRSSDPALGPPADFRPSASHPGDHSLKHVVAGASQLAFEDGEMTLPGAPELLASQRARLAVSEMTKIVEISGEGGPLGIHVVPFFSSLSGRMLGLFIRGIEENSRSRRDGLFHENECIVKINHVDLIDKTFAQAQDIFRQAMKFQSVILEVLPPYNRDQYEKSVIAPLCFLDNEEGVPKTKIPPPVHPKPTLKMINLSGTSSLEAGVQATLQQTKSPNLPRLGRKPSSPSLSPLMGFGNKKNAKKIKIDLKKGPEGLGFTVVTRDSSVHGPGPIFVKNILPKGAAVKDGRLQSGDRILEVNGRDIAGRTQEELVAMLRSTKQGETVSLIVARQEDAFLPRELKGEPNCSILSPETTEQLTFEIPLNDSGSAGLGVSLKGNKSRETGADLGIFIKSIIHGGAAFKDGRLRVNDQLVAVNGESLLGKSNHEAMETLRRSMSMEGNIRGRIQLVVLRRLEPQTEERSDQGAFQKSAFEGSHNIAAASRRNDTVLQQFVTCSPQDRLKELPMSDHGNGENETPPPLPPHPSEDLLSEDYNNHSPIINSAVYLADQHINFRSLTPAKRSESINLKASKSMDLVADESKVSSLAGHTSDSSSKDFGPTLGLKKSSSLESLQTAVAEVRKNELPFHRPRPHVVRGRGCNESFRAAIDKSYDGPEDVEEDGFSDKSSHSGQEAQNMEPIPPGNPETEEVEAKVKKDKKNREKEKKKEKGKAKSKEKKRKEENEDLEKKKKKGFGVMLRFGKKKEDKSGKADQKGSPKPSVLKEEELEKMKDERESSCPGGVNADRIQKLRKEYHQARREGLPFYEDDEGRTQPSDYEQRWVPGKGPDGSSYNLHFEGMERQYASLPRRGPAEPLEYLTGPRVIYKERDLPYYQGGQPVGHPPKGNYAHTADTRVAELRYPQYYPAQPVANPHKGPLRQDVPPSPPQPHRAPAYNEMGRAGHRGTSPEQYQYRQQDPRQKNPVTAAV</sequence>
<proteinExistence type="inferred from homology"/>
<evidence type="ECO:0000256" key="4">
    <source>
        <dbReference type="ARBA" id="ARBA00023306"/>
    </source>
</evidence>
<evidence type="ECO:0000313" key="8">
    <source>
        <dbReference type="RefSeq" id="XP_067154877.1"/>
    </source>
</evidence>
<dbReference type="CDD" id="cd23058">
    <property type="entry name" value="PDZ2_Par3-like"/>
    <property type="match status" value="1"/>
</dbReference>
<keyword evidence="2" id="KW-0132">Cell division</keyword>
<feature type="region of interest" description="Disordered" evidence="5">
    <location>
        <begin position="368"/>
        <end position="394"/>
    </location>
</feature>